<dbReference type="PANTHER" id="PTHR35179">
    <property type="entry name" value="PROTEIN CBG02620"/>
    <property type="match status" value="1"/>
</dbReference>
<keyword evidence="3" id="KW-1185">Reference proteome</keyword>
<sequence>MVIPISIVKPEPSHDGQDSPKILDFQTVASYNWLDEPSPTILVPGVPPIWDPPQIGPVLKADTGDLYIDQNADRTPGSPLEALIHAVQICQPGFDFSNVNIVTDRKPVRCLLAFVLDEPVTFRFGVTVVGNTALFTRMENSTRDRNLGYRDAFEEQYTKIAASAARTTSHHRVVKYDFADQTVLLHYAVDAYLGDLAKVLLEADGNEDTDPGPLVKQHKDINLLGDPPCMTLPSKTPLAVVNGGRHIPHAATLELTTRAQNSKAPDSIERKMPDFWISQTLNYHLCFHREKRDLFSRSTIFDCIRLIPMGDLLMAWEKTNAEKLRALAHVLKQVIKAAKGIGGSCIVSSDGGEGVSLKVSRAGGQEVPALPEKMQSLFLPIKQEEVTTTASIAGQDATRKRKYGSEDAPELTGSPSAKRIALNSTFPTPGGVTVSTKDEEVTVTACTTTSDGTRKRKLDAEDDPELTDPPPTRRRALNSVYRTPEDYVVPIEEGELSVEITDGLVGNEMAM</sequence>
<accession>A0A8H3FIU2</accession>
<proteinExistence type="predicted"/>
<dbReference type="AlphaFoldDB" id="A0A8H3FIU2"/>
<organism evidence="2 3">
    <name type="scientific">Imshaugia aleurites</name>
    <dbReference type="NCBI Taxonomy" id="172621"/>
    <lineage>
        <taxon>Eukaryota</taxon>
        <taxon>Fungi</taxon>
        <taxon>Dikarya</taxon>
        <taxon>Ascomycota</taxon>
        <taxon>Pezizomycotina</taxon>
        <taxon>Lecanoromycetes</taxon>
        <taxon>OSLEUM clade</taxon>
        <taxon>Lecanoromycetidae</taxon>
        <taxon>Lecanorales</taxon>
        <taxon>Lecanorineae</taxon>
        <taxon>Parmeliaceae</taxon>
        <taxon>Imshaugia</taxon>
    </lineage>
</organism>
<feature type="region of interest" description="Disordered" evidence="1">
    <location>
        <begin position="446"/>
        <end position="475"/>
    </location>
</feature>
<comment type="caution">
    <text evidence="2">The sequence shown here is derived from an EMBL/GenBank/DDBJ whole genome shotgun (WGS) entry which is preliminary data.</text>
</comment>
<evidence type="ECO:0000313" key="3">
    <source>
        <dbReference type="Proteomes" id="UP000664534"/>
    </source>
</evidence>
<evidence type="ECO:0008006" key="4">
    <source>
        <dbReference type="Google" id="ProtNLM"/>
    </source>
</evidence>
<dbReference type="EMBL" id="CAJPDT010000039">
    <property type="protein sequence ID" value="CAF9925293.1"/>
    <property type="molecule type" value="Genomic_DNA"/>
</dbReference>
<dbReference type="OrthoDB" id="420564at2759"/>
<gene>
    <name evidence="2" type="ORF">IMSHALPRED_006435</name>
</gene>
<name>A0A8H3FIU2_9LECA</name>
<evidence type="ECO:0000313" key="2">
    <source>
        <dbReference type="EMBL" id="CAF9925293.1"/>
    </source>
</evidence>
<evidence type="ECO:0000256" key="1">
    <source>
        <dbReference type="SAM" id="MobiDB-lite"/>
    </source>
</evidence>
<dbReference type="PANTHER" id="PTHR35179:SF2">
    <property type="entry name" value="START DOMAIN-CONTAINING PROTEIN"/>
    <property type="match status" value="1"/>
</dbReference>
<protein>
    <recommendedName>
        <fullName evidence="4">Geranylgeranyl pyrophosphate synthetase</fullName>
    </recommendedName>
</protein>
<reference evidence="2" key="1">
    <citation type="submission" date="2021-03" db="EMBL/GenBank/DDBJ databases">
        <authorList>
            <person name="Tagirdzhanova G."/>
        </authorList>
    </citation>
    <scope>NUCLEOTIDE SEQUENCE</scope>
</reference>
<dbReference type="Proteomes" id="UP000664534">
    <property type="component" value="Unassembled WGS sequence"/>
</dbReference>
<feature type="region of interest" description="Disordered" evidence="1">
    <location>
        <begin position="390"/>
        <end position="414"/>
    </location>
</feature>